<dbReference type="PANTHER" id="PTHR30465">
    <property type="entry name" value="INNER MEMBRANE ABC TRANSPORTER"/>
    <property type="match status" value="1"/>
</dbReference>
<dbReference type="InterPro" id="IPR035906">
    <property type="entry name" value="MetI-like_sf"/>
</dbReference>
<feature type="transmembrane region" description="Helical" evidence="7">
    <location>
        <begin position="304"/>
        <end position="330"/>
    </location>
</feature>
<feature type="transmembrane region" description="Helical" evidence="7">
    <location>
        <begin position="201"/>
        <end position="222"/>
    </location>
</feature>
<keyword evidence="4 7" id="KW-0812">Transmembrane</keyword>
<dbReference type="Pfam" id="PF00528">
    <property type="entry name" value="BPD_transp_1"/>
    <property type="match status" value="1"/>
</dbReference>
<dbReference type="SUPFAM" id="SSF161098">
    <property type="entry name" value="MetI-like"/>
    <property type="match status" value="1"/>
</dbReference>
<keyword evidence="6 7" id="KW-0472">Membrane</keyword>
<evidence type="ECO:0000313" key="9">
    <source>
        <dbReference type="EMBL" id="CAA9559639.1"/>
    </source>
</evidence>
<feature type="transmembrane region" description="Helical" evidence="7">
    <location>
        <begin position="258"/>
        <end position="284"/>
    </location>
</feature>
<comment type="subcellular location">
    <subcellularLocation>
        <location evidence="1 7">Cell membrane</location>
        <topology evidence="1 7">Multi-pass membrane protein</topology>
    </subcellularLocation>
</comment>
<comment type="similarity">
    <text evidence="7">Belongs to the binding-protein-dependent transport system permease family.</text>
</comment>
<dbReference type="Gene3D" id="1.10.3720.10">
    <property type="entry name" value="MetI-like"/>
    <property type="match status" value="1"/>
</dbReference>
<proteinExistence type="inferred from homology"/>
<evidence type="ECO:0000256" key="6">
    <source>
        <dbReference type="ARBA" id="ARBA00023136"/>
    </source>
</evidence>
<feature type="transmembrane region" description="Helical" evidence="7">
    <location>
        <begin position="160"/>
        <end position="181"/>
    </location>
</feature>
<evidence type="ECO:0000256" key="4">
    <source>
        <dbReference type="ARBA" id="ARBA00022692"/>
    </source>
</evidence>
<evidence type="ECO:0000256" key="5">
    <source>
        <dbReference type="ARBA" id="ARBA00022989"/>
    </source>
</evidence>
<reference evidence="9" key="1">
    <citation type="submission" date="2020-02" db="EMBL/GenBank/DDBJ databases">
        <authorList>
            <person name="Meier V. D."/>
        </authorList>
    </citation>
    <scope>NUCLEOTIDE SEQUENCE</scope>
    <source>
        <strain evidence="9">AVDCRST_MAG43</strain>
    </source>
</reference>
<dbReference type="GO" id="GO:0055085">
    <property type="term" value="P:transmembrane transport"/>
    <property type="evidence" value="ECO:0007669"/>
    <property type="project" value="InterPro"/>
</dbReference>
<dbReference type="EMBL" id="CADCWI010000092">
    <property type="protein sequence ID" value="CAA9559639.1"/>
    <property type="molecule type" value="Genomic_DNA"/>
</dbReference>
<dbReference type="PROSITE" id="PS50928">
    <property type="entry name" value="ABC_TM1"/>
    <property type="match status" value="1"/>
</dbReference>
<organism evidence="9">
    <name type="scientific">uncultured Thermomicrobiales bacterium</name>
    <dbReference type="NCBI Taxonomy" id="1645740"/>
    <lineage>
        <taxon>Bacteria</taxon>
        <taxon>Pseudomonadati</taxon>
        <taxon>Thermomicrobiota</taxon>
        <taxon>Thermomicrobia</taxon>
        <taxon>Thermomicrobiales</taxon>
        <taxon>environmental samples</taxon>
    </lineage>
</organism>
<feature type="transmembrane region" description="Helical" evidence="7">
    <location>
        <begin position="9"/>
        <end position="28"/>
    </location>
</feature>
<sequence>MFEYIVRRVLWIFPVVVVVAAVTFFMMYQAPGGPWDREKPLPPAAIENLNAKFGLDKPQWFNTEKMNDFQDDGVSNPLTLGMALLDSQFFNYMAGVLRGDLGPTYTSRGAETVQQVIFEQFPVSLKIGLVAIVFAVIVGLPLGIISALRQNTWLDYSALMMSTVGVSVPTFVSGLLLLIFLSQNFGISPIKRPEAWEGTFSTAYIVPGIVLGLGTTAFIARLTRSSVLEVKRHDYIRTARAKGLAQGPVVTRHMLRNALIPVITVLGPAAADLVTGSIIIETIFNAPGIGREFVTSIARRDYSMIMGITIFFSVLIAGANVLVDLSYGLIDPRIRTRK</sequence>
<keyword evidence="3" id="KW-1003">Cell membrane</keyword>
<dbReference type="CDD" id="cd06261">
    <property type="entry name" value="TM_PBP2"/>
    <property type="match status" value="1"/>
</dbReference>
<keyword evidence="5 7" id="KW-1133">Transmembrane helix</keyword>
<dbReference type="GO" id="GO:0005886">
    <property type="term" value="C:plasma membrane"/>
    <property type="evidence" value="ECO:0007669"/>
    <property type="project" value="UniProtKB-SubCell"/>
</dbReference>
<name>A0A6J4UT36_9BACT</name>
<evidence type="ECO:0000256" key="3">
    <source>
        <dbReference type="ARBA" id="ARBA00022475"/>
    </source>
</evidence>
<dbReference type="InterPro" id="IPR000515">
    <property type="entry name" value="MetI-like"/>
</dbReference>
<dbReference type="PANTHER" id="PTHR30465:SF74">
    <property type="entry name" value="OLIGOPEPTIDE TRANSPORT SYSTEM PERMEASE PROTEIN OPPB"/>
    <property type="match status" value="1"/>
</dbReference>
<protein>
    <submittedName>
        <fullName evidence="9">Oligopeptide transport system permease protein OppB</fullName>
    </submittedName>
</protein>
<evidence type="ECO:0000256" key="1">
    <source>
        <dbReference type="ARBA" id="ARBA00004651"/>
    </source>
</evidence>
<dbReference type="AlphaFoldDB" id="A0A6J4UT36"/>
<gene>
    <name evidence="9" type="ORF">AVDCRST_MAG43-1844</name>
</gene>
<evidence type="ECO:0000256" key="2">
    <source>
        <dbReference type="ARBA" id="ARBA00022448"/>
    </source>
</evidence>
<accession>A0A6J4UT36</accession>
<evidence type="ECO:0000256" key="7">
    <source>
        <dbReference type="RuleBase" id="RU363032"/>
    </source>
</evidence>
<feature type="transmembrane region" description="Helical" evidence="7">
    <location>
        <begin position="127"/>
        <end position="148"/>
    </location>
</feature>
<feature type="domain" description="ABC transmembrane type-1" evidence="8">
    <location>
        <begin position="121"/>
        <end position="323"/>
    </location>
</feature>
<keyword evidence="2 7" id="KW-0813">Transport</keyword>
<evidence type="ECO:0000259" key="8">
    <source>
        <dbReference type="PROSITE" id="PS50928"/>
    </source>
</evidence>